<keyword evidence="3" id="KW-1185">Reference proteome</keyword>
<evidence type="ECO:0000256" key="1">
    <source>
        <dbReference type="SAM" id="Phobius"/>
    </source>
</evidence>
<keyword evidence="1" id="KW-1133">Transmembrane helix</keyword>
<reference evidence="2" key="1">
    <citation type="submission" date="2021-03" db="EMBL/GenBank/DDBJ databases">
        <authorList>
            <person name="Tagirdzhanova G."/>
        </authorList>
    </citation>
    <scope>NUCLEOTIDE SEQUENCE</scope>
</reference>
<name>A0A8H3F711_9LECA</name>
<protein>
    <submittedName>
        <fullName evidence="2">Uncharacterized protein</fullName>
    </submittedName>
</protein>
<accession>A0A8H3F711</accession>
<keyword evidence="1" id="KW-0472">Membrane</keyword>
<gene>
    <name evidence="2" type="ORF">HETSPECPRED_002494</name>
</gene>
<organism evidence="2 3">
    <name type="scientific">Heterodermia speciosa</name>
    <dbReference type="NCBI Taxonomy" id="116794"/>
    <lineage>
        <taxon>Eukaryota</taxon>
        <taxon>Fungi</taxon>
        <taxon>Dikarya</taxon>
        <taxon>Ascomycota</taxon>
        <taxon>Pezizomycotina</taxon>
        <taxon>Lecanoromycetes</taxon>
        <taxon>OSLEUM clade</taxon>
        <taxon>Lecanoromycetidae</taxon>
        <taxon>Caliciales</taxon>
        <taxon>Physciaceae</taxon>
        <taxon>Heterodermia</taxon>
    </lineage>
</organism>
<evidence type="ECO:0000313" key="2">
    <source>
        <dbReference type="EMBL" id="CAF9915456.1"/>
    </source>
</evidence>
<comment type="caution">
    <text evidence="2">The sequence shown here is derived from an EMBL/GenBank/DDBJ whole genome shotgun (WGS) entry which is preliminary data.</text>
</comment>
<dbReference type="Proteomes" id="UP000664521">
    <property type="component" value="Unassembled WGS sequence"/>
</dbReference>
<proteinExistence type="predicted"/>
<dbReference type="AlphaFoldDB" id="A0A8H3F711"/>
<dbReference type="EMBL" id="CAJPDS010000016">
    <property type="protein sequence ID" value="CAF9915456.1"/>
    <property type="molecule type" value="Genomic_DNA"/>
</dbReference>
<feature type="transmembrane region" description="Helical" evidence="1">
    <location>
        <begin position="35"/>
        <end position="53"/>
    </location>
</feature>
<keyword evidence="1" id="KW-0812">Transmembrane</keyword>
<sequence>MPDGHNPQELKLEPLLDLTDPDRKALRTVAKKSQTHTSVGTILGLGLGLFLAFRFRRSRIQKLTAPRAQEWPIHVDRSTDISPVSKPSKLGAIATYTLFGLGGSLIGLGTGLFTGSKSVGRALDKDPELRKRIVASLRKLKEEALQEKADASAKKQDVSLPED</sequence>
<evidence type="ECO:0000313" key="3">
    <source>
        <dbReference type="Proteomes" id="UP000664521"/>
    </source>
</evidence>